<comment type="subcellular location">
    <subcellularLocation>
        <location evidence="1">Membrane</location>
        <topology evidence="1">Multi-pass membrane protein</topology>
    </subcellularLocation>
</comment>
<dbReference type="EMBL" id="PDNC01000065">
    <property type="protein sequence ID" value="PGH01968.1"/>
    <property type="molecule type" value="Genomic_DNA"/>
</dbReference>
<feature type="transmembrane region" description="Helical" evidence="6">
    <location>
        <begin position="216"/>
        <end position="238"/>
    </location>
</feature>
<gene>
    <name evidence="7" type="ORF">GX51_04899</name>
</gene>
<dbReference type="GO" id="GO:0005385">
    <property type="term" value="F:zinc ion transmembrane transporter activity"/>
    <property type="evidence" value="ECO:0007669"/>
    <property type="project" value="TreeGrafter"/>
</dbReference>
<sequence length="587" mass="64321">MNCPSRTDQCPDHPDWNQSPSLLTADLTTCEDLNGIVNSRAYRNRDSHLSCDSDQNSDGLLQRPPKNYRPPLASKPGADAGCQLSLNKEDTCSATRAWLPVIGHATIWPIGTDQRSRQRRVWIWRFALFVLFAYLFYAVGGLLLAYAAALKSNLSQKLPTTRLQRRGSCSNNPANDNAYNTPLHVGGLIIILSISTLACSFPLVAVKVRFLRIPAWFLFVVRHFGTGVLIATAFVHLLPTAFGSLNDPCLPRFWTTDYQPMPGAIALAALFAVTVLEMVFSPGRQCCGDMGNTSVYMRENEKKGHHGHGHGAGSGRRGESGRRDGEADGDISKTPECDVVKSRPHITADASLRRERPLVGNSSSLGRELAHINADLVEMERVQSPDRVPGRRASVVAPEPKTIIDEHQSESDDDSTIKLTPEQQRKKAVMQCMLLEMGILFHSVFIGMALAVSVGSSFVILLIAISFHQTFEGLALGSRIAVIDWKENTIQPWIMALTYGCTTPLGQAIGLGTHTLYDPNSEVGLIMVGVMNAISSGLLIYSSLVELLAEDFLSDESWRTLRGKRRIYACLLVFFGAVAMSLVGAWA</sequence>
<dbReference type="PANTHER" id="PTHR11040">
    <property type="entry name" value="ZINC/IRON TRANSPORTER"/>
    <property type="match status" value="1"/>
</dbReference>
<feature type="transmembrane region" description="Helical" evidence="6">
    <location>
        <begin position="523"/>
        <end position="545"/>
    </location>
</feature>
<keyword evidence="3 6" id="KW-1133">Transmembrane helix</keyword>
<dbReference type="PANTHER" id="PTHR11040:SF55">
    <property type="entry name" value="MEMBRANE ZINC ION TRANSPORTER, PUTATIVE (AFU_ORTHOLOGUE AFUA_6G00470)-RELATED"/>
    <property type="match status" value="1"/>
</dbReference>
<evidence type="ECO:0000256" key="6">
    <source>
        <dbReference type="SAM" id="Phobius"/>
    </source>
</evidence>
<dbReference type="STRING" id="2060905.A0A2B7WZX0"/>
<evidence type="ECO:0000256" key="2">
    <source>
        <dbReference type="ARBA" id="ARBA00022692"/>
    </source>
</evidence>
<evidence type="ECO:0000256" key="5">
    <source>
        <dbReference type="SAM" id="MobiDB-lite"/>
    </source>
</evidence>
<proteinExistence type="predicted"/>
<evidence type="ECO:0000256" key="1">
    <source>
        <dbReference type="ARBA" id="ARBA00004141"/>
    </source>
</evidence>
<reference evidence="7 8" key="1">
    <citation type="submission" date="2017-10" db="EMBL/GenBank/DDBJ databases">
        <title>Comparative genomics in systemic dimorphic fungi from Ajellomycetaceae.</title>
        <authorList>
            <person name="Munoz J.F."/>
            <person name="Mcewen J.G."/>
            <person name="Clay O.K."/>
            <person name="Cuomo C.A."/>
        </authorList>
    </citation>
    <scope>NUCLEOTIDE SEQUENCE [LARGE SCALE GENOMIC DNA]</scope>
    <source>
        <strain evidence="7 8">UAMH130</strain>
    </source>
</reference>
<accession>A0A2B7WZX0</accession>
<dbReference type="InterPro" id="IPR003689">
    <property type="entry name" value="ZIP"/>
</dbReference>
<feature type="transmembrane region" description="Helical" evidence="6">
    <location>
        <begin position="566"/>
        <end position="586"/>
    </location>
</feature>
<evidence type="ECO:0000256" key="3">
    <source>
        <dbReference type="ARBA" id="ARBA00022989"/>
    </source>
</evidence>
<dbReference type="GO" id="GO:0005886">
    <property type="term" value="C:plasma membrane"/>
    <property type="evidence" value="ECO:0007669"/>
    <property type="project" value="TreeGrafter"/>
</dbReference>
<comment type="caution">
    <text evidence="7">The sequence shown here is derived from an EMBL/GenBank/DDBJ whole genome shotgun (WGS) entry which is preliminary data.</text>
</comment>
<feature type="compositionally biased region" description="Basic and acidic residues" evidence="5">
    <location>
        <begin position="316"/>
        <end position="336"/>
    </location>
</feature>
<keyword evidence="8" id="KW-1185">Reference proteome</keyword>
<feature type="transmembrane region" description="Helical" evidence="6">
    <location>
        <begin position="434"/>
        <end position="467"/>
    </location>
</feature>
<evidence type="ECO:0000313" key="8">
    <source>
        <dbReference type="Proteomes" id="UP000224080"/>
    </source>
</evidence>
<name>A0A2B7WZX0_9EURO</name>
<evidence type="ECO:0008006" key="9">
    <source>
        <dbReference type="Google" id="ProtNLM"/>
    </source>
</evidence>
<protein>
    <recommendedName>
        <fullName evidence="9">Solute carrier family 39 (Zinc transporter), member 1/2/3</fullName>
    </recommendedName>
</protein>
<evidence type="ECO:0000313" key="7">
    <source>
        <dbReference type="EMBL" id="PGH01968.1"/>
    </source>
</evidence>
<organism evidence="7 8">
    <name type="scientific">Blastomyces parvus</name>
    <dbReference type="NCBI Taxonomy" id="2060905"/>
    <lineage>
        <taxon>Eukaryota</taxon>
        <taxon>Fungi</taxon>
        <taxon>Dikarya</taxon>
        <taxon>Ascomycota</taxon>
        <taxon>Pezizomycotina</taxon>
        <taxon>Eurotiomycetes</taxon>
        <taxon>Eurotiomycetidae</taxon>
        <taxon>Onygenales</taxon>
        <taxon>Ajellomycetaceae</taxon>
        <taxon>Blastomyces</taxon>
    </lineage>
</organism>
<dbReference type="Pfam" id="PF02535">
    <property type="entry name" value="Zip"/>
    <property type="match status" value="1"/>
</dbReference>
<keyword evidence="4 6" id="KW-0472">Membrane</keyword>
<feature type="transmembrane region" description="Helical" evidence="6">
    <location>
        <begin position="258"/>
        <end position="280"/>
    </location>
</feature>
<keyword evidence="2 6" id="KW-0812">Transmembrane</keyword>
<feature type="transmembrane region" description="Helical" evidence="6">
    <location>
        <begin position="183"/>
        <end position="204"/>
    </location>
</feature>
<dbReference type="Proteomes" id="UP000224080">
    <property type="component" value="Unassembled WGS sequence"/>
</dbReference>
<evidence type="ECO:0000256" key="4">
    <source>
        <dbReference type="ARBA" id="ARBA00023136"/>
    </source>
</evidence>
<dbReference type="OrthoDB" id="448280at2759"/>
<feature type="region of interest" description="Disordered" evidence="5">
    <location>
        <begin position="47"/>
        <end position="76"/>
    </location>
</feature>
<dbReference type="AlphaFoldDB" id="A0A2B7WZX0"/>
<feature type="region of interest" description="Disordered" evidence="5">
    <location>
        <begin position="301"/>
        <end position="336"/>
    </location>
</feature>
<feature type="transmembrane region" description="Helical" evidence="6">
    <location>
        <begin position="122"/>
        <end position="149"/>
    </location>
</feature>